<sequence length="570" mass="63205">MLDVLFIFCKINQDVGYRQGMHELLAPILWVVKEDAIEYGRDGVQGPISVSDSLIKQALDPAYIEHDAFTLLSLVMRSAKSFYELGEPDRRSTRLDPELAKHLTDVEILPQIFLIRWIRLLFGREFPFNDLLALWDTLFAEDPGLDLVDMICVAMLLRIRWQLLETNYSFALMLLLKYPPPEAPYGPKTFVEDAIFLRENFSGAGGAKIISKYTGKSPALHSSDSRPPTPLGQALSPGRNLSSAKSQMPSPARFLQQQGGVEAIFQGAANRVFDKAERLGINQAVRDAVDEAKKNMQGLQTSRNNSRGRRSNIMRWSLDEGRSIPNTRAYLAEVHARNQQLAGMLDQAMTDLRAVSVSPDGDKEKYVQAMDMAIAKVEFVKVYLEDSTMPLPEEPQPAPPSPVPVAAPQPLISPLRLATPQPVSESAGQEPRVEITSQSDTDHPSKVDSSLISKALSPTIYLQKTSIEPARDPSTARPKAPVPTRSTIAQSSFSWMLEPDTPSGSSTKSSPPTSPFLKTGRRISGPNREKAAFLFGEDDTEPSRRPFLLEESEEIFNMGSLKVNKDKSNK</sequence>
<protein>
    <recommendedName>
        <fullName evidence="3">Rab-GAP TBC domain-containing protein</fullName>
    </recommendedName>
</protein>
<dbReference type="FunFam" id="1.10.472.80:FF:000038">
    <property type="entry name" value="TBC1 domain family member 5"/>
    <property type="match status" value="1"/>
</dbReference>
<gene>
    <name evidence="4" type="ORF">QTJ16_001038</name>
</gene>
<evidence type="ECO:0000256" key="2">
    <source>
        <dbReference type="SAM" id="MobiDB-lite"/>
    </source>
</evidence>
<evidence type="ECO:0000259" key="3">
    <source>
        <dbReference type="PROSITE" id="PS50086"/>
    </source>
</evidence>
<evidence type="ECO:0000313" key="5">
    <source>
        <dbReference type="Proteomes" id="UP001285354"/>
    </source>
</evidence>
<dbReference type="InterPro" id="IPR035969">
    <property type="entry name" value="Rab-GAP_TBC_sf"/>
</dbReference>
<reference evidence="4" key="1">
    <citation type="submission" date="2023-06" db="EMBL/GenBank/DDBJ databases">
        <title>Draft genome of Marssonina rosae.</title>
        <authorList>
            <person name="Cheng Q."/>
        </authorList>
    </citation>
    <scope>NUCLEOTIDE SEQUENCE</scope>
    <source>
        <strain evidence="4">R4</strain>
    </source>
</reference>
<dbReference type="EMBL" id="JAUBYV010000001">
    <property type="protein sequence ID" value="KAK2630218.1"/>
    <property type="molecule type" value="Genomic_DNA"/>
</dbReference>
<feature type="compositionally biased region" description="Polar residues" evidence="2">
    <location>
        <begin position="239"/>
        <end position="253"/>
    </location>
</feature>
<feature type="region of interest" description="Disordered" evidence="2">
    <location>
        <begin position="463"/>
        <end position="527"/>
    </location>
</feature>
<keyword evidence="1" id="KW-0343">GTPase activation</keyword>
<dbReference type="PANTHER" id="PTHR22957:SF337">
    <property type="entry name" value="TBC1 DOMAIN FAMILY MEMBER 5"/>
    <property type="match status" value="1"/>
</dbReference>
<feature type="domain" description="Rab-GAP TBC" evidence="3">
    <location>
        <begin position="1"/>
        <end position="142"/>
    </location>
</feature>
<dbReference type="SUPFAM" id="SSF47923">
    <property type="entry name" value="Ypt/Rab-GAP domain of gyp1p"/>
    <property type="match status" value="2"/>
</dbReference>
<feature type="region of interest" description="Disordered" evidence="2">
    <location>
        <begin position="420"/>
        <end position="449"/>
    </location>
</feature>
<dbReference type="SMART" id="SM00164">
    <property type="entry name" value="TBC"/>
    <property type="match status" value="1"/>
</dbReference>
<keyword evidence="5" id="KW-1185">Reference proteome</keyword>
<comment type="caution">
    <text evidence="4">The sequence shown here is derived from an EMBL/GenBank/DDBJ whole genome shotgun (WGS) entry which is preliminary data.</text>
</comment>
<dbReference type="Gene3D" id="1.10.472.80">
    <property type="entry name" value="Ypt/Rab-GAP domain of gyp1p, domain 3"/>
    <property type="match status" value="1"/>
</dbReference>
<organism evidence="4 5">
    <name type="scientific">Diplocarpon rosae</name>
    <dbReference type="NCBI Taxonomy" id="946125"/>
    <lineage>
        <taxon>Eukaryota</taxon>
        <taxon>Fungi</taxon>
        <taxon>Dikarya</taxon>
        <taxon>Ascomycota</taxon>
        <taxon>Pezizomycotina</taxon>
        <taxon>Leotiomycetes</taxon>
        <taxon>Helotiales</taxon>
        <taxon>Drepanopezizaceae</taxon>
        <taxon>Diplocarpon</taxon>
    </lineage>
</organism>
<evidence type="ECO:0000313" key="4">
    <source>
        <dbReference type="EMBL" id="KAK2630218.1"/>
    </source>
</evidence>
<feature type="compositionally biased region" description="Polar residues" evidence="2">
    <location>
        <begin position="484"/>
        <end position="494"/>
    </location>
</feature>
<dbReference type="InterPro" id="IPR000195">
    <property type="entry name" value="Rab-GAP-TBC_dom"/>
</dbReference>
<proteinExistence type="predicted"/>
<dbReference type="Pfam" id="PF00566">
    <property type="entry name" value="RabGAP-TBC"/>
    <property type="match status" value="1"/>
</dbReference>
<dbReference type="Gene3D" id="1.10.8.270">
    <property type="entry name" value="putative rabgap domain of human tbc1 domain family member 14 like domains"/>
    <property type="match status" value="1"/>
</dbReference>
<dbReference type="Proteomes" id="UP001285354">
    <property type="component" value="Unassembled WGS sequence"/>
</dbReference>
<feature type="compositionally biased region" description="Low complexity" evidence="2">
    <location>
        <begin position="499"/>
        <end position="511"/>
    </location>
</feature>
<dbReference type="GO" id="GO:0005096">
    <property type="term" value="F:GTPase activator activity"/>
    <property type="evidence" value="ECO:0007669"/>
    <property type="project" value="UniProtKB-KW"/>
</dbReference>
<feature type="region of interest" description="Disordered" evidence="2">
    <location>
        <begin position="218"/>
        <end position="253"/>
    </location>
</feature>
<accession>A0AAD9T589</accession>
<dbReference type="PANTHER" id="PTHR22957">
    <property type="entry name" value="TBC1 DOMAIN FAMILY MEMBER GTPASE-ACTIVATING PROTEIN"/>
    <property type="match status" value="1"/>
</dbReference>
<evidence type="ECO:0000256" key="1">
    <source>
        <dbReference type="ARBA" id="ARBA00022468"/>
    </source>
</evidence>
<dbReference type="AlphaFoldDB" id="A0AAD9T589"/>
<name>A0AAD9T589_9HELO</name>
<dbReference type="PROSITE" id="PS50086">
    <property type="entry name" value="TBC_RABGAP"/>
    <property type="match status" value="1"/>
</dbReference>